<dbReference type="Pfam" id="PF00593">
    <property type="entry name" value="TonB_dep_Rec_b-barrel"/>
    <property type="match status" value="1"/>
</dbReference>
<comment type="subcellular location">
    <subcellularLocation>
        <location evidence="1 11">Cell outer membrane</location>
        <topology evidence="1 11">Multi-pass membrane protein</topology>
    </subcellularLocation>
</comment>
<dbReference type="EMBL" id="JACJVJ010000003">
    <property type="protein sequence ID" value="MBC2778895.1"/>
    <property type="molecule type" value="Genomic_DNA"/>
</dbReference>
<dbReference type="RefSeq" id="WP_185802204.1">
    <property type="nucleotide sequence ID" value="NZ_JACJVJ010000003.1"/>
</dbReference>
<comment type="caution">
    <text evidence="16">The sequence shown here is derived from an EMBL/GenBank/DDBJ whole genome shotgun (WGS) entry which is preliminary data.</text>
</comment>
<evidence type="ECO:0000256" key="11">
    <source>
        <dbReference type="PROSITE-ProRule" id="PRU01360"/>
    </source>
</evidence>
<dbReference type="Proteomes" id="UP000564378">
    <property type="component" value="Unassembled WGS sequence"/>
</dbReference>
<evidence type="ECO:0000256" key="1">
    <source>
        <dbReference type="ARBA" id="ARBA00004571"/>
    </source>
</evidence>
<keyword evidence="10 11" id="KW-0998">Cell outer membrane</keyword>
<evidence type="ECO:0000313" key="16">
    <source>
        <dbReference type="EMBL" id="MBC2778895.1"/>
    </source>
</evidence>
<evidence type="ECO:0000313" key="17">
    <source>
        <dbReference type="Proteomes" id="UP000564378"/>
    </source>
</evidence>
<keyword evidence="7" id="KW-0406">Ion transport</keyword>
<reference evidence="16 17" key="1">
    <citation type="submission" date="2020-08" db="EMBL/GenBank/DDBJ databases">
        <title>Draft genome sequence of Parasphingopyxis sp. GrpM-11.</title>
        <authorList>
            <person name="Oh J."/>
            <person name="Roh D.-H."/>
        </authorList>
    </citation>
    <scope>NUCLEOTIDE SEQUENCE [LARGE SCALE GENOMIC DNA]</scope>
    <source>
        <strain evidence="16 17">GrpM-11</strain>
    </source>
</reference>
<dbReference type="SUPFAM" id="SSF56935">
    <property type="entry name" value="Porins"/>
    <property type="match status" value="1"/>
</dbReference>
<feature type="chain" id="PRO_5032359476" evidence="13">
    <location>
        <begin position="32"/>
        <end position="832"/>
    </location>
</feature>
<evidence type="ECO:0000256" key="10">
    <source>
        <dbReference type="ARBA" id="ARBA00023237"/>
    </source>
</evidence>
<dbReference type="PANTHER" id="PTHR32552">
    <property type="entry name" value="FERRICHROME IRON RECEPTOR-RELATED"/>
    <property type="match status" value="1"/>
</dbReference>
<evidence type="ECO:0000256" key="3">
    <source>
        <dbReference type="ARBA" id="ARBA00022452"/>
    </source>
</evidence>
<feature type="domain" description="TonB-dependent receptor-like beta-barrel" evidence="14">
    <location>
        <begin position="331"/>
        <end position="794"/>
    </location>
</feature>
<evidence type="ECO:0000256" key="13">
    <source>
        <dbReference type="SAM" id="SignalP"/>
    </source>
</evidence>
<evidence type="ECO:0000256" key="5">
    <source>
        <dbReference type="ARBA" id="ARBA00022692"/>
    </source>
</evidence>
<keyword evidence="9 11" id="KW-0472">Membrane</keyword>
<keyword evidence="2 11" id="KW-0813">Transport</keyword>
<keyword evidence="16" id="KW-0675">Receptor</keyword>
<evidence type="ECO:0000256" key="7">
    <source>
        <dbReference type="ARBA" id="ARBA00023065"/>
    </source>
</evidence>
<dbReference type="Pfam" id="PF07715">
    <property type="entry name" value="Plug"/>
    <property type="match status" value="1"/>
</dbReference>
<keyword evidence="13" id="KW-0732">Signal</keyword>
<keyword evidence="5 11" id="KW-0812">Transmembrane</keyword>
<organism evidence="16 17">
    <name type="scientific">Parasphingopyxis marina</name>
    <dbReference type="NCBI Taxonomy" id="2761622"/>
    <lineage>
        <taxon>Bacteria</taxon>
        <taxon>Pseudomonadati</taxon>
        <taxon>Pseudomonadota</taxon>
        <taxon>Alphaproteobacteria</taxon>
        <taxon>Sphingomonadales</taxon>
        <taxon>Sphingomonadaceae</taxon>
        <taxon>Parasphingopyxis</taxon>
    </lineage>
</organism>
<comment type="similarity">
    <text evidence="11 12">Belongs to the TonB-dependent receptor family.</text>
</comment>
<dbReference type="InterPro" id="IPR000531">
    <property type="entry name" value="Beta-barrel_TonB"/>
</dbReference>
<dbReference type="AlphaFoldDB" id="A0A842I183"/>
<evidence type="ECO:0000259" key="15">
    <source>
        <dbReference type="Pfam" id="PF07715"/>
    </source>
</evidence>
<sequence>MKYAVYSRIPAIASHATIATVLALASHSANAQTTGNGEQAANDDRVIIVTAQFREQNLQDTPLAITALNAEMLEARGQTNIADVGVTAPNVTLREAAATYGPATVAYIRGVGQRDTTFALEPGVGIYIDDVYFPTLHGSQLELIDLDRVEILRGPQGTLAGQNSIGGAIRLYSQVPDGDTEGYVQATYGSYDRMELRGAVSFPLSSNLFARVSGTAARRDGYITRYDFACTHPGTAIPSTVTDADDCVLGTEGGRDYVAGRLALRWEPSDRVSLDIIADITEDNSEVGPTTLIFVGQPGPPGVVAAGSGGAPAYFLNGVPYGTAAGSQFVSYSPYGNFALDPFSNSPYISYENYADIAPRDGSAPWQAPLTGSIDSWGVSANLNIELSDTVSITSITGYREFSGDYSSGDGSPLSPTLQANRVFNEQFSQEIRLNAEIADIVNLTVGGFYFDKESRNASRITLVPFNFTEENIVPQETLAVFANADIAITDRLNLVFGIRYTDQEKEFQYGRFGVPGSDGLLNGSGPPPTGANGTDGAAPFQVAGLNGLVGTFEGERVDYRGAIQYRWSDAFMTYAQYSTGFKGGGINPRPFFVTQALPHGPETLEAWEIGFKSDLLDRRVRLNASAFWNSYSDILVTVSNCPLPGPFPPAPCALPLNAGEADVRGFELEMAAEPVDGLLIDASLAYLDFDYKSLSPQAVASGIGLEDDGQYIQQWQWSIGAQYAIDLGGAGTLTPRVDINFEDDYARNANNVDAATGGVDMFGQLQSRTLVNARLTYLEPDEDWQVSLEVRNLTDELYYTDIFDNRGSTNSIQGRPGMPRTWAVTFRYNFD</sequence>
<evidence type="ECO:0000256" key="12">
    <source>
        <dbReference type="RuleBase" id="RU003357"/>
    </source>
</evidence>
<accession>A0A842I183</accession>
<evidence type="ECO:0000259" key="14">
    <source>
        <dbReference type="Pfam" id="PF00593"/>
    </source>
</evidence>
<keyword evidence="6" id="KW-0408">Iron</keyword>
<dbReference type="GO" id="GO:0006826">
    <property type="term" value="P:iron ion transport"/>
    <property type="evidence" value="ECO:0007669"/>
    <property type="project" value="UniProtKB-KW"/>
</dbReference>
<proteinExistence type="inferred from homology"/>
<dbReference type="Gene3D" id="2.40.170.20">
    <property type="entry name" value="TonB-dependent receptor, beta-barrel domain"/>
    <property type="match status" value="2"/>
</dbReference>
<dbReference type="GO" id="GO:0009279">
    <property type="term" value="C:cell outer membrane"/>
    <property type="evidence" value="ECO:0007669"/>
    <property type="project" value="UniProtKB-SubCell"/>
</dbReference>
<keyword evidence="3 11" id="KW-1134">Transmembrane beta strand</keyword>
<dbReference type="InterPro" id="IPR012910">
    <property type="entry name" value="Plug_dom"/>
</dbReference>
<gene>
    <name evidence="16" type="ORF">H6P80_14820</name>
</gene>
<evidence type="ECO:0000256" key="9">
    <source>
        <dbReference type="ARBA" id="ARBA00023136"/>
    </source>
</evidence>
<evidence type="ECO:0000256" key="2">
    <source>
        <dbReference type="ARBA" id="ARBA00022448"/>
    </source>
</evidence>
<evidence type="ECO:0000256" key="8">
    <source>
        <dbReference type="ARBA" id="ARBA00023077"/>
    </source>
</evidence>
<evidence type="ECO:0000256" key="4">
    <source>
        <dbReference type="ARBA" id="ARBA00022496"/>
    </source>
</evidence>
<evidence type="ECO:0000256" key="6">
    <source>
        <dbReference type="ARBA" id="ARBA00023004"/>
    </source>
</evidence>
<keyword evidence="4" id="KW-0410">Iron transport</keyword>
<keyword evidence="17" id="KW-1185">Reference proteome</keyword>
<protein>
    <submittedName>
        <fullName evidence="16">TonB-dependent receptor</fullName>
    </submittedName>
</protein>
<dbReference type="InterPro" id="IPR039426">
    <property type="entry name" value="TonB-dep_rcpt-like"/>
</dbReference>
<feature type="domain" description="TonB-dependent receptor plug" evidence="15">
    <location>
        <begin position="58"/>
        <end position="168"/>
    </location>
</feature>
<feature type="signal peptide" evidence="13">
    <location>
        <begin position="1"/>
        <end position="31"/>
    </location>
</feature>
<dbReference type="PANTHER" id="PTHR32552:SF81">
    <property type="entry name" value="TONB-DEPENDENT OUTER MEMBRANE RECEPTOR"/>
    <property type="match status" value="1"/>
</dbReference>
<name>A0A842I183_9SPHN</name>
<keyword evidence="8 12" id="KW-0798">TonB box</keyword>
<dbReference type="PROSITE" id="PS52016">
    <property type="entry name" value="TONB_DEPENDENT_REC_3"/>
    <property type="match status" value="1"/>
</dbReference>
<dbReference type="InterPro" id="IPR036942">
    <property type="entry name" value="Beta-barrel_TonB_sf"/>
</dbReference>